<feature type="domain" description="Glycosyl hydrolase family 31 C-terminal" evidence="8">
    <location>
        <begin position="594"/>
        <end position="682"/>
    </location>
</feature>
<dbReference type="FunFam" id="2.60.40.1180:FF:000023">
    <property type="entry name" value="neutral alpha-glucosidase AB isoform X2"/>
    <property type="match status" value="1"/>
</dbReference>
<name>A0A8C1TMA0_CYPCA</name>
<dbReference type="Gene3D" id="2.60.40.1760">
    <property type="entry name" value="glycosyl hydrolase (family 31)"/>
    <property type="match status" value="1"/>
</dbReference>
<keyword evidence="3 4" id="KW-0326">Glycosidase</keyword>
<dbReference type="GO" id="GO:0030246">
    <property type="term" value="F:carbohydrate binding"/>
    <property type="evidence" value="ECO:0007669"/>
    <property type="project" value="InterPro"/>
</dbReference>
<dbReference type="GO" id="GO:0005975">
    <property type="term" value="P:carbohydrate metabolic process"/>
    <property type="evidence" value="ECO:0007669"/>
    <property type="project" value="InterPro"/>
</dbReference>
<dbReference type="CDD" id="cd14752">
    <property type="entry name" value="GH31_N"/>
    <property type="match status" value="1"/>
</dbReference>
<dbReference type="GO" id="GO:0006491">
    <property type="term" value="P:N-glycan processing"/>
    <property type="evidence" value="ECO:0007669"/>
    <property type="project" value="TreeGrafter"/>
</dbReference>
<dbReference type="Gene3D" id="3.20.20.80">
    <property type="entry name" value="Glycosidases"/>
    <property type="match status" value="1"/>
</dbReference>
<protein>
    <submittedName>
        <fullName evidence="9">Glucosidase, alpha; neutral AB</fullName>
    </submittedName>
</protein>
<evidence type="ECO:0000313" key="9">
    <source>
        <dbReference type="Ensembl" id="ENSCCRP00015024955.1"/>
    </source>
</evidence>
<organism evidence="9 10">
    <name type="scientific">Cyprinus carpio</name>
    <name type="common">Common carp</name>
    <dbReference type="NCBI Taxonomy" id="7962"/>
    <lineage>
        <taxon>Eukaryota</taxon>
        <taxon>Metazoa</taxon>
        <taxon>Chordata</taxon>
        <taxon>Craniata</taxon>
        <taxon>Vertebrata</taxon>
        <taxon>Euteleostomi</taxon>
        <taxon>Actinopterygii</taxon>
        <taxon>Neopterygii</taxon>
        <taxon>Teleostei</taxon>
        <taxon>Ostariophysi</taxon>
        <taxon>Cypriniformes</taxon>
        <taxon>Cyprinidae</taxon>
        <taxon>Cyprininae</taxon>
        <taxon>Cyprinus</taxon>
    </lineage>
</organism>
<evidence type="ECO:0000256" key="2">
    <source>
        <dbReference type="ARBA" id="ARBA00022801"/>
    </source>
</evidence>
<dbReference type="Proteomes" id="UP000694700">
    <property type="component" value="Unplaced"/>
</dbReference>
<feature type="signal peptide" evidence="5">
    <location>
        <begin position="1"/>
        <end position="18"/>
    </location>
</feature>
<dbReference type="GO" id="GO:0033919">
    <property type="term" value="F:glucan 1,3-alpha-glucosidase activity"/>
    <property type="evidence" value="ECO:0007669"/>
    <property type="project" value="TreeGrafter"/>
</dbReference>
<dbReference type="Ensembl" id="ENSCCRT00015025860.1">
    <property type="protein sequence ID" value="ENSCCRP00015024955.1"/>
    <property type="gene ID" value="ENSCCRG00015008483.1"/>
</dbReference>
<dbReference type="Pfam" id="PF21365">
    <property type="entry name" value="Glyco_hydro_31_3rd"/>
    <property type="match status" value="1"/>
</dbReference>
<dbReference type="FunFam" id="3.20.20.80:FF:000046">
    <property type="entry name" value="Glucosidase alpha, neutral C"/>
    <property type="match status" value="1"/>
</dbReference>
<dbReference type="SUPFAM" id="SSF51011">
    <property type="entry name" value="Glycosyl hydrolase domain"/>
    <property type="match status" value="1"/>
</dbReference>
<dbReference type="InterPro" id="IPR000322">
    <property type="entry name" value="Glyco_hydro_31_TIM"/>
</dbReference>
<evidence type="ECO:0000313" key="10">
    <source>
        <dbReference type="Proteomes" id="UP000694700"/>
    </source>
</evidence>
<evidence type="ECO:0000256" key="4">
    <source>
        <dbReference type="RuleBase" id="RU361185"/>
    </source>
</evidence>
<sequence length="805" mass="91509">MGLLSVFFVCLFFSSAFAVDRGNFKTCDQSAFCKYSDLLVTFPGMMVLLKGQDLAEPPTEPLSVLSKDDNGIVLSLGAESQRLIVSARPFRLDIMEGPEVLLSLNSRGLLAFEHLQHTNAFVFNISLGPTSISLDFSLPGVEHVYGIPEHADDLKLKTTDGGDPYRLYNLDVFQYELYNPMALYGSIPVMLAHNTQRTMGIFWLNAAETWVDISSNTAGKKPQTDVRWISESGIIDVFIMLGPKPSDVFSQYASLTGTQSFPPLASLGYHQCRWNYNDQEDVKSVDQGFDQHDIPYDFIWLDIEHADGKRYFTWDPHKFSQPKEMLQGLMDKKRKMVAIVDPHIKVDSGYKIHNEITSKDFYVKNKDGGNYEGWCWPGNSGYPDFTNPEMRAWWASMFAYDQYEGSMENLFTWNDMNEPSVFNGPEVTMHKDALHGKWEHRDIHNMYGLYVQMATAEGQIQRSGGAERPFVLTRAFFAGSQRFGAVWTGDNAAEWDHLKISIPMCLSLGLVGVSFCGADVGGFFKNPSTELLVRWYQTGAYQPFFRAHAHLDTTRREPWLFGPENTALIREAVRQRYALLPYWYQLFFQAYRTGMPVMRPLWVDYPKDTATFTIDDEFLIGSDLLVHPVTEEGSRGVTAYLPGAGEVWYDVHTFQKHNGAQNLYIPVTLSSIPVFQRGGSIIPRKDRVRRSSACMENDPYTLYVALSPKKFAEGKLYIDDGHSFNYDTKKEFIHRSLTFANNKKISCITMKITSISEMIWHANLLIHFQTGKETPVDFEFDSSMSVLTLRKPGMNAGDDWTLLLQ</sequence>
<evidence type="ECO:0000256" key="1">
    <source>
        <dbReference type="ARBA" id="ARBA00007806"/>
    </source>
</evidence>
<reference evidence="9" key="1">
    <citation type="submission" date="2025-08" db="UniProtKB">
        <authorList>
            <consortium name="Ensembl"/>
        </authorList>
    </citation>
    <scope>IDENTIFICATION</scope>
</reference>
<dbReference type="PANTHER" id="PTHR22762">
    <property type="entry name" value="ALPHA-GLUCOSIDASE"/>
    <property type="match status" value="1"/>
</dbReference>
<keyword evidence="2 4" id="KW-0378">Hydrolase</keyword>
<dbReference type="Gene3D" id="2.60.40.1180">
    <property type="entry name" value="Golgi alpha-mannosidase II"/>
    <property type="match status" value="2"/>
</dbReference>
<dbReference type="InterPro" id="IPR048395">
    <property type="entry name" value="Glyco_hydro_31_C"/>
</dbReference>
<dbReference type="Pfam" id="PF01055">
    <property type="entry name" value="Glyco_hydro_31_2nd"/>
    <property type="match status" value="1"/>
</dbReference>
<keyword evidence="5" id="KW-0732">Signal</keyword>
<dbReference type="InterPro" id="IPR011013">
    <property type="entry name" value="Gal_mutarotase_sf_dom"/>
</dbReference>
<proteinExistence type="inferred from homology"/>
<feature type="domain" description="Glycoside hydrolase family 31 TIM barrel" evidence="6">
    <location>
        <begin position="260"/>
        <end position="586"/>
    </location>
</feature>
<evidence type="ECO:0000256" key="5">
    <source>
        <dbReference type="SAM" id="SignalP"/>
    </source>
</evidence>
<evidence type="ECO:0000259" key="8">
    <source>
        <dbReference type="Pfam" id="PF21365"/>
    </source>
</evidence>
<evidence type="ECO:0000259" key="6">
    <source>
        <dbReference type="Pfam" id="PF01055"/>
    </source>
</evidence>
<dbReference type="GO" id="GO:0017177">
    <property type="term" value="C:glucosidase II complex"/>
    <property type="evidence" value="ECO:0007669"/>
    <property type="project" value="TreeGrafter"/>
</dbReference>
<feature type="chain" id="PRO_5034988960" evidence="5">
    <location>
        <begin position="19"/>
        <end position="805"/>
    </location>
</feature>
<accession>A0A8C1TMA0</accession>
<evidence type="ECO:0000256" key="3">
    <source>
        <dbReference type="ARBA" id="ARBA00023295"/>
    </source>
</evidence>
<dbReference type="AlphaFoldDB" id="A0A8C1TMA0"/>
<dbReference type="SUPFAM" id="SSF74650">
    <property type="entry name" value="Galactose mutarotase-like"/>
    <property type="match status" value="1"/>
</dbReference>
<comment type="similarity">
    <text evidence="1 4">Belongs to the glycosyl hydrolase 31 family.</text>
</comment>
<dbReference type="InterPro" id="IPR017853">
    <property type="entry name" value="GH"/>
</dbReference>
<dbReference type="InterPro" id="IPR025887">
    <property type="entry name" value="Glyco_hydro_31_N_dom"/>
</dbReference>
<dbReference type="SUPFAM" id="SSF51445">
    <property type="entry name" value="(Trans)glycosidases"/>
    <property type="match status" value="1"/>
</dbReference>
<dbReference type="InterPro" id="IPR013780">
    <property type="entry name" value="Glyco_hydro_b"/>
</dbReference>
<feature type="domain" description="Glycoside hydrolase family 31 N-terminal" evidence="7">
    <location>
        <begin position="60"/>
        <end position="212"/>
    </location>
</feature>
<dbReference type="FunFam" id="3.20.20.80:FF:000039">
    <property type="entry name" value="Glucosidase, alpha neutral C"/>
    <property type="match status" value="1"/>
</dbReference>
<dbReference type="Pfam" id="PF13802">
    <property type="entry name" value="Gal_mutarotas_2"/>
    <property type="match status" value="1"/>
</dbReference>
<evidence type="ECO:0000259" key="7">
    <source>
        <dbReference type="Pfam" id="PF13802"/>
    </source>
</evidence>
<dbReference type="PANTHER" id="PTHR22762:SF162">
    <property type="entry name" value="NEUTRAL ALPHA-GLUCOSIDASE AB"/>
    <property type="match status" value="1"/>
</dbReference>
<dbReference type="CDD" id="cd06603">
    <property type="entry name" value="GH31_GANC_GANAB_alpha"/>
    <property type="match status" value="1"/>
</dbReference>